<evidence type="ECO:0000256" key="12">
    <source>
        <dbReference type="PIRSR" id="PIRSR006769-2"/>
    </source>
</evidence>
<dbReference type="PANTHER" id="PTHR38011">
    <property type="entry name" value="DIHYDROFOLATE REDUCTASE FAMILY PROTEIN (AFU_ORTHOLOGUE AFUA_8G06820)"/>
    <property type="match status" value="1"/>
</dbReference>
<dbReference type="Gene3D" id="3.40.430.10">
    <property type="entry name" value="Dihydrofolate Reductase, subunit A"/>
    <property type="match status" value="2"/>
</dbReference>
<feature type="binding site" evidence="12">
    <location>
        <begin position="268"/>
        <end position="274"/>
    </location>
    <ligand>
        <name>NADP(+)</name>
        <dbReference type="ChEBI" id="CHEBI:58349"/>
    </ligand>
</feature>
<dbReference type="InterPro" id="IPR002125">
    <property type="entry name" value="CMP_dCMP_dom"/>
</dbReference>
<comment type="function">
    <text evidence="1 10">Converts 2,5-diamino-6-(ribosylamino)-4(3h)-pyrimidinone 5'-phosphate into 5-amino-6-(ribosylamino)-2,4(1h,3h)-pyrimidinedione 5'-phosphate.</text>
</comment>
<reference evidence="15" key="1">
    <citation type="submission" date="2022-05" db="EMBL/GenBank/DDBJ databases">
        <title>Single-amplified genomics reveal most streamlined microbe among free-living bacteria.</title>
        <authorList>
            <person name="Roda-Garcia J."/>
            <person name="Haro-Moreno J.M."/>
            <person name="Rodriguez-Valera F."/>
            <person name="Almagro-Moreno S."/>
            <person name="Lopez-Perez M."/>
        </authorList>
    </citation>
    <scope>NUCLEOTIDE SEQUENCE</scope>
    <source>
        <strain evidence="15">TMED112-D2-2</strain>
    </source>
</reference>
<dbReference type="PIRSF" id="PIRSF006769">
    <property type="entry name" value="RibD"/>
    <property type="match status" value="1"/>
</dbReference>
<dbReference type="InterPro" id="IPR002734">
    <property type="entry name" value="RibDG_C"/>
</dbReference>
<proteinExistence type="inferred from homology"/>
<feature type="binding site" evidence="12">
    <location>
        <position position="156"/>
    </location>
    <ligand>
        <name>NADP(+)</name>
        <dbReference type="ChEBI" id="CHEBI:58349"/>
    </ligand>
</feature>
<feature type="binding site" evidence="12">
    <location>
        <position position="209"/>
    </location>
    <ligand>
        <name>substrate</name>
    </ligand>
</feature>
<protein>
    <recommendedName>
        <fullName evidence="10">Riboflavin biosynthesis protein RibD</fullName>
    </recommendedName>
    <domain>
        <recommendedName>
            <fullName evidence="10">Diaminohydroxyphosphoribosylaminopyrimidine deaminase</fullName>
            <shortName evidence="10">DRAP deaminase</shortName>
            <ecNumber evidence="10">3.5.4.26</ecNumber>
        </recommendedName>
        <alternativeName>
            <fullName evidence="10">Riboflavin-specific deaminase</fullName>
        </alternativeName>
    </domain>
    <domain>
        <recommendedName>
            <fullName evidence="10">5-amino-6-(5-phosphoribosylamino)uracil reductase</fullName>
            <ecNumber evidence="10">1.1.1.193</ecNumber>
        </recommendedName>
        <alternativeName>
            <fullName evidence="10">HTP reductase</fullName>
        </alternativeName>
    </domain>
</protein>
<dbReference type="InterPro" id="IPR004794">
    <property type="entry name" value="Eubact_RibD"/>
</dbReference>
<feature type="binding site" evidence="13">
    <location>
        <position position="50"/>
    </location>
    <ligand>
        <name>Zn(2+)</name>
        <dbReference type="ChEBI" id="CHEBI:29105"/>
        <note>catalytic</note>
    </ligand>
</feature>
<evidence type="ECO:0000256" key="6">
    <source>
        <dbReference type="ARBA" id="ARBA00022619"/>
    </source>
</evidence>
<feature type="domain" description="CMP/dCMP-type deaminase" evidence="14">
    <location>
        <begin position="1"/>
        <end position="125"/>
    </location>
</feature>
<name>A0A9Q8TXY0_9GAMM</name>
<keyword evidence="16" id="KW-1185">Reference proteome</keyword>
<dbReference type="Proteomes" id="UP001056381">
    <property type="component" value="Chromosome"/>
</dbReference>
<feature type="binding site" evidence="13">
    <location>
        <position position="77"/>
    </location>
    <ligand>
        <name>Zn(2+)</name>
        <dbReference type="ChEBI" id="CHEBI:29105"/>
        <note>catalytic</note>
    </ligand>
</feature>
<evidence type="ECO:0000256" key="5">
    <source>
        <dbReference type="ARBA" id="ARBA00007417"/>
    </source>
</evidence>
<feature type="binding site" evidence="13">
    <location>
        <position position="86"/>
    </location>
    <ligand>
        <name>Zn(2+)</name>
        <dbReference type="ChEBI" id="CHEBI:29105"/>
        <note>catalytic</note>
    </ligand>
</feature>
<evidence type="ECO:0000256" key="4">
    <source>
        <dbReference type="ARBA" id="ARBA00005259"/>
    </source>
</evidence>
<organism evidence="15 16">
    <name type="scientific">SAR86 cluster bacterium</name>
    <dbReference type="NCBI Taxonomy" id="2030880"/>
    <lineage>
        <taxon>Bacteria</taxon>
        <taxon>Pseudomonadati</taxon>
        <taxon>Pseudomonadota</taxon>
        <taxon>Gammaproteobacteria</taxon>
        <taxon>SAR86 cluster</taxon>
    </lineage>
</organism>
<evidence type="ECO:0000256" key="2">
    <source>
        <dbReference type="ARBA" id="ARBA00004882"/>
    </source>
</evidence>
<comment type="cofactor">
    <cofactor evidence="10 13">
        <name>Zn(2+)</name>
        <dbReference type="ChEBI" id="CHEBI:29105"/>
    </cofactor>
    <text evidence="10 13">Binds 1 zinc ion.</text>
</comment>
<comment type="pathway">
    <text evidence="2 10">Cofactor biosynthesis; riboflavin biosynthesis; 5-amino-6-(D-ribitylamino)uracil from GTP: step 2/4.</text>
</comment>
<dbReference type="EMBL" id="CP097966">
    <property type="protein sequence ID" value="URQ63000.1"/>
    <property type="molecule type" value="Genomic_DNA"/>
</dbReference>
<evidence type="ECO:0000256" key="3">
    <source>
        <dbReference type="ARBA" id="ARBA00004910"/>
    </source>
</evidence>
<feature type="binding site" evidence="12">
    <location>
        <position position="202"/>
    </location>
    <ligand>
        <name>NADP(+)</name>
        <dbReference type="ChEBI" id="CHEBI:58349"/>
    </ligand>
</feature>
<keyword evidence="6 10" id="KW-0686">Riboflavin biosynthesis</keyword>
<dbReference type="NCBIfam" id="TIGR00326">
    <property type="entry name" value="eubact_ribD"/>
    <property type="match status" value="1"/>
</dbReference>
<feature type="binding site" evidence="12">
    <location>
        <position position="224"/>
    </location>
    <ligand>
        <name>NADP(+)</name>
        <dbReference type="ChEBI" id="CHEBI:58349"/>
    </ligand>
</feature>
<keyword evidence="10 13" id="KW-0862">Zinc</keyword>
<dbReference type="EC" id="3.5.4.26" evidence="10"/>
<feature type="binding site" evidence="12">
    <location>
        <position position="198"/>
    </location>
    <ligand>
        <name>NADP(+)</name>
        <dbReference type="ChEBI" id="CHEBI:58349"/>
    </ligand>
</feature>
<dbReference type="InterPro" id="IPR050765">
    <property type="entry name" value="Riboflavin_Biosynth_HTPR"/>
</dbReference>
<comment type="pathway">
    <text evidence="3 10">Cofactor biosynthesis; riboflavin biosynthesis; 5-amino-6-(D-ribitylamino)uracil from GTP: step 3/4.</text>
</comment>
<comment type="similarity">
    <text evidence="5 10">In the C-terminal section; belongs to the HTP reductase family.</text>
</comment>
<dbReference type="Pfam" id="PF00383">
    <property type="entry name" value="dCMP_cyt_deam_1"/>
    <property type="match status" value="1"/>
</dbReference>
<gene>
    <name evidence="15" type="primary">ribD</name>
    <name evidence="15" type="ORF">M9B40_04575</name>
</gene>
<dbReference type="InterPro" id="IPR024072">
    <property type="entry name" value="DHFR-like_dom_sf"/>
</dbReference>
<dbReference type="AlphaFoldDB" id="A0A9Q8TXY0"/>
<keyword evidence="9" id="KW-0511">Multifunctional enzyme</keyword>
<dbReference type="GO" id="GO:0009231">
    <property type="term" value="P:riboflavin biosynthetic process"/>
    <property type="evidence" value="ECO:0007669"/>
    <property type="project" value="UniProtKB-KW"/>
</dbReference>
<feature type="active site" description="Proton donor" evidence="11">
    <location>
        <position position="52"/>
    </location>
</feature>
<comment type="similarity">
    <text evidence="4 10">In the N-terminal section; belongs to the cytidine and deoxycytidylate deaminase family.</text>
</comment>
<comment type="catalytic activity">
    <reaction evidence="10">
        <text>2,5-diamino-6-hydroxy-4-(5-phosphoribosylamino)-pyrimidine + H2O + H(+) = 5-amino-6-(5-phospho-D-ribosylamino)uracil + NH4(+)</text>
        <dbReference type="Rhea" id="RHEA:21868"/>
        <dbReference type="ChEBI" id="CHEBI:15377"/>
        <dbReference type="ChEBI" id="CHEBI:15378"/>
        <dbReference type="ChEBI" id="CHEBI:28938"/>
        <dbReference type="ChEBI" id="CHEBI:58453"/>
        <dbReference type="ChEBI" id="CHEBI:58614"/>
        <dbReference type="EC" id="3.5.4.26"/>
    </reaction>
</comment>
<dbReference type="PROSITE" id="PS51747">
    <property type="entry name" value="CYT_DCMP_DEAMINASES_2"/>
    <property type="match status" value="1"/>
</dbReference>
<evidence type="ECO:0000256" key="7">
    <source>
        <dbReference type="ARBA" id="ARBA00022857"/>
    </source>
</evidence>
<keyword evidence="8 10" id="KW-0560">Oxidoreductase</keyword>
<keyword evidence="10 13" id="KW-0479">Metal-binding</keyword>
<dbReference type="SUPFAM" id="SSF53927">
    <property type="entry name" value="Cytidine deaminase-like"/>
    <property type="match status" value="1"/>
</dbReference>
<evidence type="ECO:0000256" key="10">
    <source>
        <dbReference type="PIRNR" id="PIRNR006769"/>
    </source>
</evidence>
<dbReference type="GO" id="GO:0008703">
    <property type="term" value="F:5-amino-6-(5-phosphoribosylamino)uracil reductase activity"/>
    <property type="evidence" value="ECO:0007669"/>
    <property type="project" value="UniProtKB-EC"/>
</dbReference>
<evidence type="ECO:0000313" key="16">
    <source>
        <dbReference type="Proteomes" id="UP001056381"/>
    </source>
</evidence>
<accession>A0A9Q8TXY0</accession>
<keyword evidence="7 10" id="KW-0521">NADP</keyword>
<dbReference type="PANTHER" id="PTHR38011:SF7">
    <property type="entry name" value="2,5-DIAMINO-6-RIBOSYLAMINO-4(3H)-PYRIMIDINONE 5'-PHOSPHATE REDUCTASE"/>
    <property type="match status" value="1"/>
</dbReference>
<dbReference type="CDD" id="cd01284">
    <property type="entry name" value="Riboflavin_deaminase-reductase"/>
    <property type="match status" value="1"/>
</dbReference>
<evidence type="ECO:0000256" key="11">
    <source>
        <dbReference type="PIRSR" id="PIRSR006769-1"/>
    </source>
</evidence>
<dbReference type="Gene3D" id="3.40.140.10">
    <property type="entry name" value="Cytidine Deaminase, domain 2"/>
    <property type="match status" value="1"/>
</dbReference>
<evidence type="ECO:0000259" key="14">
    <source>
        <dbReference type="PROSITE" id="PS51747"/>
    </source>
</evidence>
<dbReference type="InterPro" id="IPR016193">
    <property type="entry name" value="Cytidine_deaminase-like"/>
</dbReference>
<feature type="binding site" evidence="12">
    <location>
        <position position="186"/>
    </location>
    <ligand>
        <name>substrate</name>
    </ligand>
</feature>
<evidence type="ECO:0000256" key="1">
    <source>
        <dbReference type="ARBA" id="ARBA00002151"/>
    </source>
</evidence>
<dbReference type="SUPFAM" id="SSF53597">
    <property type="entry name" value="Dihydrofolate reductase-like"/>
    <property type="match status" value="1"/>
</dbReference>
<evidence type="ECO:0000256" key="9">
    <source>
        <dbReference type="ARBA" id="ARBA00023268"/>
    </source>
</evidence>
<evidence type="ECO:0000256" key="13">
    <source>
        <dbReference type="PIRSR" id="PIRSR006769-3"/>
    </source>
</evidence>
<dbReference type="GO" id="GO:0008835">
    <property type="term" value="F:diaminohydroxyphosphoribosylaminopyrimidine deaminase activity"/>
    <property type="evidence" value="ECO:0007669"/>
    <property type="project" value="UniProtKB-EC"/>
</dbReference>
<evidence type="ECO:0000313" key="15">
    <source>
        <dbReference type="EMBL" id="URQ63000.1"/>
    </source>
</evidence>
<feature type="binding site" evidence="12">
    <location>
        <position position="266"/>
    </location>
    <ligand>
        <name>substrate</name>
    </ligand>
</feature>
<keyword evidence="10 15" id="KW-0378">Hydrolase</keyword>
<evidence type="ECO:0000256" key="8">
    <source>
        <dbReference type="ARBA" id="ARBA00023002"/>
    </source>
</evidence>
<comment type="catalytic activity">
    <reaction evidence="10">
        <text>5-amino-6-(5-phospho-D-ribitylamino)uracil + NADP(+) = 5-amino-6-(5-phospho-D-ribosylamino)uracil + NADPH + H(+)</text>
        <dbReference type="Rhea" id="RHEA:17845"/>
        <dbReference type="ChEBI" id="CHEBI:15378"/>
        <dbReference type="ChEBI" id="CHEBI:57783"/>
        <dbReference type="ChEBI" id="CHEBI:58349"/>
        <dbReference type="ChEBI" id="CHEBI:58421"/>
        <dbReference type="ChEBI" id="CHEBI:58453"/>
        <dbReference type="EC" id="1.1.1.193"/>
    </reaction>
</comment>
<dbReference type="GO" id="GO:0046872">
    <property type="term" value="F:metal ion binding"/>
    <property type="evidence" value="ECO:0007669"/>
    <property type="project" value="UniProtKB-KW"/>
</dbReference>
<dbReference type="Pfam" id="PF01872">
    <property type="entry name" value="RibD_C"/>
    <property type="match status" value="1"/>
</dbReference>
<sequence length="331" mass="36780">MDVNKLMAEAVKLSVEHKHTTKPNPVVGALLYANGKIVSTGAHEYFGGPHAEVNCIDKVDAEINKEDLTLFCTLEPCNHTGKTPPCTEKIISSGIKKIVIGAVDPNPLVSGQGIRKLKEAGIDVTVGVLEEEIKSSNEFYFFKHENKRPFVTIKIAQTIDNYAADNNGKPIKITSEKSNHDVQNIRALHDVIVTGGNTLRNDNPTMNARVDFVANQPKRILLSSEAKSDFKLNFFKDDHFQIIDDVDLKKVVQIIYEQNFNSILVEAGPKLVESFLKDGLCDRLISYQSPEPLGNEGISWSAVLNIIEKNGFNLTSSYTIDRDIKRVFIND</sequence>
<dbReference type="EC" id="1.1.1.193" evidence="10"/>